<evidence type="ECO:0000313" key="4">
    <source>
        <dbReference type="Proteomes" id="UP001642464"/>
    </source>
</evidence>
<name>A0ABP0KUQ7_9DINO</name>
<organism evidence="3 4">
    <name type="scientific">Durusdinium trenchii</name>
    <dbReference type="NCBI Taxonomy" id="1381693"/>
    <lineage>
        <taxon>Eukaryota</taxon>
        <taxon>Sar</taxon>
        <taxon>Alveolata</taxon>
        <taxon>Dinophyceae</taxon>
        <taxon>Suessiales</taxon>
        <taxon>Symbiodiniaceae</taxon>
        <taxon>Durusdinium</taxon>
    </lineage>
</organism>
<evidence type="ECO:0000313" key="3">
    <source>
        <dbReference type="EMBL" id="CAK9029694.1"/>
    </source>
</evidence>
<comment type="caution">
    <text evidence="3">The sequence shown here is derived from an EMBL/GenBank/DDBJ whole genome shotgun (WGS) entry which is preliminary data.</text>
</comment>
<proteinExistence type="predicted"/>
<keyword evidence="4" id="KW-1185">Reference proteome</keyword>
<evidence type="ECO:0000256" key="2">
    <source>
        <dbReference type="SAM" id="Phobius"/>
    </source>
</evidence>
<dbReference type="EMBL" id="CAXAMM010012767">
    <property type="protein sequence ID" value="CAK9029694.1"/>
    <property type="molecule type" value="Genomic_DNA"/>
</dbReference>
<evidence type="ECO:0000256" key="1">
    <source>
        <dbReference type="SAM" id="MobiDB-lite"/>
    </source>
</evidence>
<keyword evidence="2" id="KW-1133">Transmembrane helix</keyword>
<accession>A0ABP0KUQ7</accession>
<reference evidence="3 4" key="1">
    <citation type="submission" date="2024-02" db="EMBL/GenBank/DDBJ databases">
        <authorList>
            <person name="Chen Y."/>
            <person name="Shah S."/>
            <person name="Dougan E. K."/>
            <person name="Thang M."/>
            <person name="Chan C."/>
        </authorList>
    </citation>
    <scope>NUCLEOTIDE SEQUENCE [LARGE SCALE GENOMIC DNA]</scope>
</reference>
<keyword evidence="2" id="KW-0812">Transmembrane</keyword>
<keyword evidence="2" id="KW-0472">Membrane</keyword>
<gene>
    <name evidence="3" type="ORF">SCF082_LOCUS18904</name>
</gene>
<sequence>MGQATCPQCGFLQGYQSSSEEMECIQCGAVIKLRKRRRPKADAGPRQDASAKRSDHSSNPLSHRGVVFAGIAFVVAAMLIMYGLWRMMSGVVPVDAVAAQESEDDAAAAGEADKEDAMRVGTTFATKLARDGYTIGPGGNILHITAGYQMVLASGGRNMPLHFMNGGKQGKRAEVPRVTWTLTTTDAAGNYVIATYAIGNFPGRMSKYYRGQERKRNLQFPGEVIQYEWESPGDVTEAILAEIMERGIGLLSFQADRDRYNTASASFLLDWHE</sequence>
<feature type="compositionally biased region" description="Basic and acidic residues" evidence="1">
    <location>
        <begin position="40"/>
        <end position="56"/>
    </location>
</feature>
<dbReference type="Proteomes" id="UP001642464">
    <property type="component" value="Unassembled WGS sequence"/>
</dbReference>
<feature type="region of interest" description="Disordered" evidence="1">
    <location>
        <begin position="36"/>
        <end position="59"/>
    </location>
</feature>
<feature type="transmembrane region" description="Helical" evidence="2">
    <location>
        <begin position="66"/>
        <end position="85"/>
    </location>
</feature>
<protein>
    <submittedName>
        <fullName evidence="3">Uncharacterized protein</fullName>
    </submittedName>
</protein>